<dbReference type="InterPro" id="IPR025497">
    <property type="entry name" value="PatA-like_N"/>
</dbReference>
<reference evidence="3" key="1">
    <citation type="submission" date="2018-01" db="EMBL/GenBank/DDBJ databases">
        <title>Draft Genome Sequence of the Radioresistant Bacterium Deinococcus aerius TR0125, Isolated from the Higher Atmosphere above Japan.</title>
        <authorList>
            <person name="Satoh K."/>
            <person name="Arai H."/>
            <person name="Sanzen T."/>
            <person name="Kawaguchi Y."/>
            <person name="Hayashi H."/>
            <person name="Yokobori S."/>
            <person name="Yamagishi A."/>
            <person name="Oono Y."/>
            <person name="Narumi I."/>
        </authorList>
    </citation>
    <scope>NUCLEOTIDE SEQUENCE [LARGE SCALE GENOMIC DNA]</scope>
    <source>
        <strain evidence="3">TR0125</strain>
    </source>
</reference>
<accession>A0A2I9DUB3</accession>
<name>A0A2I9DUB3_9DEIO</name>
<keyword evidence="3" id="KW-1185">Reference proteome</keyword>
<feature type="domain" description="PatA-like N-terminal" evidence="1">
    <location>
        <begin position="7"/>
        <end position="98"/>
    </location>
</feature>
<evidence type="ECO:0000259" key="1">
    <source>
        <dbReference type="Pfam" id="PF14332"/>
    </source>
</evidence>
<protein>
    <recommendedName>
        <fullName evidence="1">PatA-like N-terminal domain-containing protein</fullName>
    </recommendedName>
</protein>
<dbReference type="Pfam" id="PF14332">
    <property type="entry name" value="DUF4388"/>
    <property type="match status" value="1"/>
</dbReference>
<gene>
    <name evidence="2" type="ORF">DAERI_010077</name>
</gene>
<dbReference type="EMBL" id="BFAG01000001">
    <property type="protein sequence ID" value="GBF03905.1"/>
    <property type="molecule type" value="Genomic_DNA"/>
</dbReference>
<dbReference type="AlphaFoldDB" id="A0A2I9DUB3"/>
<sequence length="253" mass="27361">MTQSTTSLDPFDPLELLRLLAERGSTGIFVVTHPAGLFQVWLEEGRVQHLHFGAERGAAALARLLGDPAGQFHFEAGLRCPDPTLDALLDELVLEALDALPGGTLKFEGPAQFTSPERIARLNWTPAEREVLRQIRGGRPLADLAEDPEARRLILKLCRMRLLAPRAARVARLTVGVSRQGAGAALVDLQIHGRWQSGAARPLTQVAVRREDGSVVTLPVRGEPGLGPRLLLPPELLVHTGLRGGESVLVRPG</sequence>
<organism evidence="2 3">
    <name type="scientific">Deinococcus aerius</name>
    <dbReference type="NCBI Taxonomy" id="200253"/>
    <lineage>
        <taxon>Bacteria</taxon>
        <taxon>Thermotogati</taxon>
        <taxon>Deinococcota</taxon>
        <taxon>Deinococci</taxon>
        <taxon>Deinococcales</taxon>
        <taxon>Deinococcaceae</taxon>
        <taxon>Deinococcus</taxon>
    </lineage>
</organism>
<evidence type="ECO:0000313" key="2">
    <source>
        <dbReference type="EMBL" id="GBF03905.1"/>
    </source>
</evidence>
<dbReference type="RefSeq" id="WP_103127512.1">
    <property type="nucleotide sequence ID" value="NZ_BFAG01000001.1"/>
</dbReference>
<comment type="caution">
    <text evidence="2">The sequence shown here is derived from an EMBL/GenBank/DDBJ whole genome shotgun (WGS) entry which is preliminary data.</text>
</comment>
<dbReference type="Proteomes" id="UP000236569">
    <property type="component" value="Unassembled WGS sequence"/>
</dbReference>
<dbReference type="OrthoDB" id="65834at2"/>
<evidence type="ECO:0000313" key="3">
    <source>
        <dbReference type="Proteomes" id="UP000236569"/>
    </source>
</evidence>
<proteinExistence type="predicted"/>